<protein>
    <recommendedName>
        <fullName evidence="4">Transmembrane protein</fullName>
    </recommendedName>
</protein>
<keyword evidence="1" id="KW-0472">Membrane</keyword>
<evidence type="ECO:0000256" key="1">
    <source>
        <dbReference type="SAM" id="Phobius"/>
    </source>
</evidence>
<proteinExistence type="predicted"/>
<reference evidence="2 3" key="1">
    <citation type="journal article" date="2023" name="Plants (Basel)">
        <title>Bridging the Gap: Combining Genomics and Transcriptomics Approaches to Understand Stylosanthes scabra, an Orphan Legume from the Brazilian Caatinga.</title>
        <authorList>
            <person name="Ferreira-Neto J.R.C."/>
            <person name="da Silva M.D."/>
            <person name="Binneck E."/>
            <person name="de Melo N.F."/>
            <person name="da Silva R.H."/>
            <person name="de Melo A.L.T.M."/>
            <person name="Pandolfi V."/>
            <person name="Bustamante F.O."/>
            <person name="Brasileiro-Vidal A.C."/>
            <person name="Benko-Iseppon A.M."/>
        </authorList>
    </citation>
    <scope>NUCLEOTIDE SEQUENCE [LARGE SCALE GENOMIC DNA]</scope>
    <source>
        <tissue evidence="2">Leaves</tissue>
    </source>
</reference>
<comment type="caution">
    <text evidence="2">The sequence shown here is derived from an EMBL/GenBank/DDBJ whole genome shotgun (WGS) entry which is preliminary data.</text>
</comment>
<keyword evidence="3" id="KW-1185">Reference proteome</keyword>
<dbReference type="EMBL" id="JASCZI010061794">
    <property type="protein sequence ID" value="MED6139524.1"/>
    <property type="molecule type" value="Genomic_DNA"/>
</dbReference>
<sequence length="119" mass="13580">MMMNDFKKAMNIVLECMNIQRKYEKDRIFIDKKVYKRNQIGLQLLEIKKSNSAKFVNFPRLGIAVHALAWSSEVGLGSLLLKLRLPTPRLHLWCLGVAFGCLGVTLDAYTLSFRLLGHA</sequence>
<evidence type="ECO:0000313" key="2">
    <source>
        <dbReference type="EMBL" id="MED6139524.1"/>
    </source>
</evidence>
<name>A0ABU6SSU7_9FABA</name>
<organism evidence="2 3">
    <name type="scientific">Stylosanthes scabra</name>
    <dbReference type="NCBI Taxonomy" id="79078"/>
    <lineage>
        <taxon>Eukaryota</taxon>
        <taxon>Viridiplantae</taxon>
        <taxon>Streptophyta</taxon>
        <taxon>Embryophyta</taxon>
        <taxon>Tracheophyta</taxon>
        <taxon>Spermatophyta</taxon>
        <taxon>Magnoliopsida</taxon>
        <taxon>eudicotyledons</taxon>
        <taxon>Gunneridae</taxon>
        <taxon>Pentapetalae</taxon>
        <taxon>rosids</taxon>
        <taxon>fabids</taxon>
        <taxon>Fabales</taxon>
        <taxon>Fabaceae</taxon>
        <taxon>Papilionoideae</taxon>
        <taxon>50 kb inversion clade</taxon>
        <taxon>dalbergioids sensu lato</taxon>
        <taxon>Dalbergieae</taxon>
        <taxon>Pterocarpus clade</taxon>
        <taxon>Stylosanthes</taxon>
    </lineage>
</organism>
<gene>
    <name evidence="2" type="ORF">PIB30_084632</name>
</gene>
<keyword evidence="1" id="KW-0812">Transmembrane</keyword>
<feature type="transmembrane region" description="Helical" evidence="1">
    <location>
        <begin position="90"/>
        <end position="111"/>
    </location>
</feature>
<accession>A0ABU6SSU7</accession>
<dbReference type="Proteomes" id="UP001341840">
    <property type="component" value="Unassembled WGS sequence"/>
</dbReference>
<keyword evidence="1" id="KW-1133">Transmembrane helix</keyword>
<evidence type="ECO:0008006" key="4">
    <source>
        <dbReference type="Google" id="ProtNLM"/>
    </source>
</evidence>
<evidence type="ECO:0000313" key="3">
    <source>
        <dbReference type="Proteomes" id="UP001341840"/>
    </source>
</evidence>